<dbReference type="SUPFAM" id="SSF63418">
    <property type="entry name" value="MurE/MurF N-terminal domain"/>
    <property type="match status" value="1"/>
</dbReference>
<proteinExistence type="inferred from homology"/>
<feature type="binding site" evidence="13">
    <location>
        <position position="196"/>
    </location>
    <ligand>
        <name>UDP-N-acetyl-alpha-D-muramoyl-L-alanyl-D-glutamate</name>
        <dbReference type="ChEBI" id="CHEBI:83900"/>
    </ligand>
</feature>
<keyword evidence="13 18" id="KW-0436">Ligase</keyword>
<feature type="binding site" evidence="13">
    <location>
        <position position="388"/>
    </location>
    <ligand>
        <name>meso-2,6-diaminopimelate</name>
        <dbReference type="ChEBI" id="CHEBI:57791"/>
    </ligand>
</feature>
<dbReference type="Pfam" id="PF01225">
    <property type="entry name" value="Mur_ligase"/>
    <property type="match status" value="1"/>
</dbReference>
<evidence type="ECO:0000259" key="15">
    <source>
        <dbReference type="Pfam" id="PF01225"/>
    </source>
</evidence>
<dbReference type="Pfam" id="PF02875">
    <property type="entry name" value="Mur_ligase_C"/>
    <property type="match status" value="1"/>
</dbReference>
<feature type="binding site" evidence="13">
    <location>
        <position position="467"/>
    </location>
    <ligand>
        <name>meso-2,6-diaminopimelate</name>
        <dbReference type="ChEBI" id="CHEBI:57791"/>
    </ligand>
</feature>
<evidence type="ECO:0000256" key="5">
    <source>
        <dbReference type="ARBA" id="ARBA00023306"/>
    </source>
</evidence>
<evidence type="ECO:0000256" key="7">
    <source>
        <dbReference type="ARBA" id="ARBA00050251"/>
    </source>
</evidence>
<evidence type="ECO:0000256" key="2">
    <source>
        <dbReference type="ARBA" id="ARBA00022618"/>
    </source>
</evidence>
<comment type="function">
    <text evidence="13">Catalyzes the addition of meso-diaminopimelic acid to the nucleotide precursor UDP-N-acetylmuramoyl-L-alanyl-D-glutamate (UMAG) in the biosynthesis of bacterial cell-wall peptidoglycan.</text>
</comment>
<keyword evidence="13" id="KW-0460">Magnesium</keyword>
<dbReference type="Gene3D" id="3.40.1390.10">
    <property type="entry name" value="MurE/MurF, N-terminal domain"/>
    <property type="match status" value="1"/>
</dbReference>
<protein>
    <recommendedName>
        <fullName evidence="9 13">UDP-N-acetylmuramoyl-L-alanyl-D-glutamate--2,6-diaminopimelate ligase</fullName>
        <ecNumber evidence="8 13">6.3.2.13</ecNumber>
    </recommendedName>
    <alternativeName>
        <fullName evidence="10 13">Meso-A2pm-adding enzyme</fullName>
    </alternativeName>
    <alternativeName>
        <fullName evidence="11 13">Meso-diaminopimelate-adding enzyme</fullName>
    </alternativeName>
    <alternativeName>
        <fullName evidence="12 13">UDP-MurNAc-L-Ala-D-Glu:meso-diaminopimelate ligase</fullName>
    </alternativeName>
    <alternativeName>
        <fullName evidence="13">UDP-MurNAc-tripeptide synthetase</fullName>
    </alternativeName>
    <alternativeName>
        <fullName evidence="13">UDP-N-acetylmuramyl-tripeptide synthetase</fullName>
    </alternativeName>
</protein>
<feature type="domain" description="Mur ligase C-terminal" evidence="16">
    <location>
        <begin position="339"/>
        <end position="465"/>
    </location>
</feature>
<dbReference type="GO" id="GO:0009252">
    <property type="term" value="P:peptidoglycan biosynthetic process"/>
    <property type="evidence" value="ECO:0007669"/>
    <property type="project" value="UniProtKB-UniRule"/>
</dbReference>
<dbReference type="NCBIfam" id="NF001126">
    <property type="entry name" value="PRK00139.1-4"/>
    <property type="match status" value="1"/>
</dbReference>
<comment type="PTM">
    <text evidence="13">Carboxylation is probably crucial for Mg(2+) binding and, consequently, for the gamma-phosphate positioning of ATP.</text>
</comment>
<evidence type="ECO:0000256" key="10">
    <source>
        <dbReference type="ARBA" id="ARBA00075482"/>
    </source>
</evidence>
<feature type="binding site" evidence="13">
    <location>
        <begin position="119"/>
        <end position="125"/>
    </location>
    <ligand>
        <name>ATP</name>
        <dbReference type="ChEBI" id="CHEBI:30616"/>
    </ligand>
</feature>
<dbReference type="InterPro" id="IPR036615">
    <property type="entry name" value="Mur_ligase_C_dom_sf"/>
</dbReference>
<keyword evidence="4 13" id="KW-0573">Peptidoglycan synthesis</keyword>
<dbReference type="InterPro" id="IPR000713">
    <property type="entry name" value="Mur_ligase_N"/>
</dbReference>
<feature type="modified residue" description="N6-carboxylysine" evidence="13">
    <location>
        <position position="228"/>
    </location>
</feature>
<dbReference type="NCBIfam" id="NF001123">
    <property type="entry name" value="PRK00139.1-1"/>
    <property type="match status" value="1"/>
</dbReference>
<dbReference type="InterPro" id="IPR004101">
    <property type="entry name" value="Mur_ligase_C"/>
</dbReference>
<dbReference type="InterPro" id="IPR035911">
    <property type="entry name" value="MurE/MurF_N"/>
</dbReference>
<dbReference type="Gene3D" id="3.90.190.20">
    <property type="entry name" value="Mur ligase, C-terminal domain"/>
    <property type="match status" value="1"/>
</dbReference>
<dbReference type="InterPro" id="IPR013221">
    <property type="entry name" value="Mur_ligase_cen"/>
</dbReference>
<dbReference type="FunFam" id="3.90.190.20:FF:000006">
    <property type="entry name" value="UDP-N-acetylmuramoyl-L-alanyl-D-glutamate--2,6-diaminopimelate ligase"/>
    <property type="match status" value="1"/>
</dbReference>
<dbReference type="SUPFAM" id="SSF53244">
    <property type="entry name" value="MurD-like peptide ligases, peptide-binding domain"/>
    <property type="match status" value="1"/>
</dbReference>
<accession>A0A9X2AUI0</accession>
<evidence type="ECO:0000256" key="14">
    <source>
        <dbReference type="RuleBase" id="RU004135"/>
    </source>
</evidence>
<comment type="subcellular location">
    <subcellularLocation>
        <location evidence="13 14">Cytoplasm</location>
    </subcellularLocation>
</comment>
<dbReference type="PANTHER" id="PTHR23135:SF4">
    <property type="entry name" value="UDP-N-ACETYLMURAMOYL-L-ALANYL-D-GLUTAMATE--2,6-DIAMINOPIMELATE LIGASE MURE HOMOLOG, CHLOROPLASTIC"/>
    <property type="match status" value="1"/>
</dbReference>
<reference evidence="18" key="1">
    <citation type="submission" date="2021-11" db="EMBL/GenBank/DDBJ databases">
        <title>Vibrio ZSDE26 sp. nov. and Vibrio ZSDZ34 sp. nov., isolated from coastal seawater in Qingdao.</title>
        <authorList>
            <person name="Zhang P."/>
        </authorList>
    </citation>
    <scope>NUCLEOTIDE SEQUENCE</scope>
    <source>
        <strain evidence="18">ZSDZ34</strain>
    </source>
</reference>
<name>A0A9X2AUI0_9VIBR</name>
<keyword evidence="13" id="KW-0067">ATP-binding</keyword>
<comment type="caution">
    <text evidence="18">The sequence shown here is derived from an EMBL/GenBank/DDBJ whole genome shotgun (WGS) entry which is preliminary data.</text>
</comment>
<comment type="catalytic activity">
    <reaction evidence="7 13">
        <text>UDP-N-acetyl-alpha-D-muramoyl-L-alanyl-D-glutamate + meso-2,6-diaminopimelate + ATP = UDP-N-acetyl-alpha-D-muramoyl-L-alanyl-gamma-D-glutamyl-meso-2,6-diaminopimelate + ADP + phosphate + H(+)</text>
        <dbReference type="Rhea" id="RHEA:23676"/>
        <dbReference type="ChEBI" id="CHEBI:15378"/>
        <dbReference type="ChEBI" id="CHEBI:30616"/>
        <dbReference type="ChEBI" id="CHEBI:43474"/>
        <dbReference type="ChEBI" id="CHEBI:57791"/>
        <dbReference type="ChEBI" id="CHEBI:83900"/>
        <dbReference type="ChEBI" id="CHEBI:83905"/>
        <dbReference type="ChEBI" id="CHEBI:456216"/>
        <dbReference type="EC" id="6.3.2.13"/>
    </reaction>
</comment>
<organism evidence="18 19">
    <name type="scientific">Vibrio gelatinilyticus</name>
    <dbReference type="NCBI Taxonomy" id="2893468"/>
    <lineage>
        <taxon>Bacteria</taxon>
        <taxon>Pseudomonadati</taxon>
        <taxon>Pseudomonadota</taxon>
        <taxon>Gammaproteobacteria</taxon>
        <taxon>Vibrionales</taxon>
        <taxon>Vibrionaceae</taxon>
        <taxon>Vibrio</taxon>
    </lineage>
</organism>
<dbReference type="RefSeq" id="WP_244355308.1">
    <property type="nucleotide sequence ID" value="NZ_JAJNNZ010000002.1"/>
</dbReference>
<evidence type="ECO:0000256" key="4">
    <source>
        <dbReference type="ARBA" id="ARBA00022984"/>
    </source>
</evidence>
<comment type="pathway">
    <text evidence="13 14">Cell wall biogenesis; peptidoglycan biosynthesis.</text>
</comment>
<comment type="similarity">
    <text evidence="1 13">Belongs to the MurCDEF family. MurE subfamily.</text>
</comment>
<evidence type="ECO:0000259" key="17">
    <source>
        <dbReference type="Pfam" id="PF08245"/>
    </source>
</evidence>
<feature type="domain" description="Mur ligase central" evidence="17">
    <location>
        <begin position="117"/>
        <end position="316"/>
    </location>
</feature>
<feature type="binding site" evidence="13">
    <location>
        <position position="463"/>
    </location>
    <ligand>
        <name>meso-2,6-diaminopimelate</name>
        <dbReference type="ChEBI" id="CHEBI:57791"/>
    </ligand>
</feature>
<dbReference type="EC" id="6.3.2.13" evidence="8 13"/>
<keyword evidence="5 13" id="KW-0131">Cell cycle</keyword>
<dbReference type="GO" id="GO:0005737">
    <property type="term" value="C:cytoplasm"/>
    <property type="evidence" value="ECO:0007669"/>
    <property type="project" value="UniProtKB-SubCell"/>
</dbReference>
<dbReference type="GO" id="GO:0000287">
    <property type="term" value="F:magnesium ion binding"/>
    <property type="evidence" value="ECO:0007669"/>
    <property type="project" value="UniProtKB-UniRule"/>
</dbReference>
<dbReference type="AlphaFoldDB" id="A0A9X2AUI0"/>
<dbReference type="GO" id="GO:0008360">
    <property type="term" value="P:regulation of cell shape"/>
    <property type="evidence" value="ECO:0007669"/>
    <property type="project" value="UniProtKB-KW"/>
</dbReference>
<feature type="binding site" evidence="13">
    <location>
        <position position="194"/>
    </location>
    <ligand>
        <name>UDP-N-acetyl-alpha-D-muramoyl-L-alanyl-D-glutamate</name>
        <dbReference type="ChEBI" id="CHEBI:83900"/>
    </ligand>
</feature>
<evidence type="ECO:0000256" key="9">
    <source>
        <dbReference type="ARBA" id="ARBA00072883"/>
    </source>
</evidence>
<dbReference type="GO" id="GO:0008765">
    <property type="term" value="F:UDP-N-acetylmuramoylalanyl-D-glutamate-2,6-diaminopimelate ligase activity"/>
    <property type="evidence" value="ECO:0007669"/>
    <property type="project" value="UniProtKB-UniRule"/>
</dbReference>
<keyword evidence="13" id="KW-0963">Cytoplasm</keyword>
<keyword evidence="3 13" id="KW-0133">Cell shape</keyword>
<dbReference type="GO" id="GO:0005524">
    <property type="term" value="F:ATP binding"/>
    <property type="evidence" value="ECO:0007669"/>
    <property type="project" value="UniProtKB-UniRule"/>
</dbReference>
<sequence>MVNQLTLQQLVDTFCSLSNTEPLSLKVSNLELDSRKVTENDTFVAIIGHAIDGRKFIDNAINSGAHSVLAQAENIENNGHVELRNGAVIVYIYQLDQHLSAIAQKLYGYSNNTVIGVTGTNGKTTISQLIAQWLELMSMPSAIMGTNGNGFLNDLKQAANTTGNAVDVQKILAELADLGARYTAMEVSSHGLVQGRVAKVPFRVGIFTNLSRDHLDYHGTMEGYAAAKQLLFTEHHCEHAVLNIDDVVSQSWLTSRSDAITVSALGKTSASLWAKDIQYSESGITIEYDGKLGSGTLQAPLIGQFNATNLMLAFATLLTLGFEPQALQRVAVQLQPVIGRMELFKAKGKPKIVVDYAHTPDALEKALQALRVHCTGKLWVIFGCGGDRDTGKRPMMAEIAERLADEVILSDDNPRSEDPQQIVSDMLKGMVNPQTAHVLHSRYQAAKFAVEKATEQDIILLAGKGHEDYQVIGTQSVHYSDRESAAQLLGEAL</sequence>
<feature type="domain" description="Mur ligase N-terminal catalytic" evidence="15">
    <location>
        <begin position="27"/>
        <end position="104"/>
    </location>
</feature>
<dbReference type="Proteomes" id="UP001139488">
    <property type="component" value="Unassembled WGS sequence"/>
</dbReference>
<dbReference type="GO" id="GO:0051301">
    <property type="term" value="P:cell division"/>
    <property type="evidence" value="ECO:0007669"/>
    <property type="project" value="UniProtKB-KW"/>
</dbReference>
<comment type="cofactor">
    <cofactor evidence="13">
        <name>Mg(2+)</name>
        <dbReference type="ChEBI" id="CHEBI:18420"/>
    </cofactor>
</comment>
<evidence type="ECO:0000313" key="18">
    <source>
        <dbReference type="EMBL" id="MCJ2375924.1"/>
    </source>
</evidence>
<dbReference type="InterPro" id="IPR005761">
    <property type="entry name" value="UDP-N-AcMur-Glu-dNH2Pim_ligase"/>
</dbReference>
<feature type="binding site" evidence="13">
    <location>
        <begin position="161"/>
        <end position="162"/>
    </location>
    <ligand>
        <name>UDP-N-acetyl-alpha-D-muramoyl-L-alanyl-D-glutamate</name>
        <dbReference type="ChEBI" id="CHEBI:83900"/>
    </ligand>
</feature>
<dbReference type="PANTHER" id="PTHR23135">
    <property type="entry name" value="MUR LIGASE FAMILY MEMBER"/>
    <property type="match status" value="1"/>
</dbReference>
<feature type="binding site" evidence="13">
    <location>
        <position position="188"/>
    </location>
    <ligand>
        <name>UDP-N-acetyl-alpha-D-muramoyl-L-alanyl-D-glutamate</name>
        <dbReference type="ChEBI" id="CHEBI:83900"/>
    </ligand>
</feature>
<keyword evidence="19" id="KW-1185">Reference proteome</keyword>
<dbReference type="HAMAP" id="MF_00208">
    <property type="entry name" value="MurE"/>
    <property type="match status" value="1"/>
</dbReference>
<feature type="binding site" evidence="13">
    <location>
        <begin position="412"/>
        <end position="415"/>
    </location>
    <ligand>
        <name>meso-2,6-diaminopimelate</name>
        <dbReference type="ChEBI" id="CHEBI:57791"/>
    </ligand>
</feature>
<keyword evidence="13" id="KW-0547">Nucleotide-binding</keyword>
<evidence type="ECO:0000256" key="13">
    <source>
        <dbReference type="HAMAP-Rule" id="MF_00208"/>
    </source>
</evidence>
<dbReference type="EMBL" id="JAJNNZ010000002">
    <property type="protein sequence ID" value="MCJ2375924.1"/>
    <property type="molecule type" value="Genomic_DNA"/>
</dbReference>
<dbReference type="NCBIfam" id="TIGR01085">
    <property type="entry name" value="murE"/>
    <property type="match status" value="1"/>
</dbReference>
<dbReference type="InterPro" id="IPR036565">
    <property type="entry name" value="Mur-like_cat_sf"/>
</dbReference>
<evidence type="ECO:0000256" key="1">
    <source>
        <dbReference type="ARBA" id="ARBA00005898"/>
    </source>
</evidence>
<evidence type="ECO:0000313" key="19">
    <source>
        <dbReference type="Proteomes" id="UP001139488"/>
    </source>
</evidence>
<feature type="binding site" evidence="13">
    <location>
        <position position="160"/>
    </location>
    <ligand>
        <name>UDP-N-acetyl-alpha-D-muramoyl-L-alanyl-D-glutamate</name>
        <dbReference type="ChEBI" id="CHEBI:83900"/>
    </ligand>
</feature>
<evidence type="ECO:0000256" key="11">
    <source>
        <dbReference type="ARBA" id="ARBA00076158"/>
    </source>
</evidence>
<evidence type="ECO:0000256" key="12">
    <source>
        <dbReference type="ARBA" id="ARBA00081560"/>
    </source>
</evidence>
<keyword evidence="6 13" id="KW-0961">Cell wall biogenesis/degradation</keyword>
<comment type="caution">
    <text evidence="13">Lacks conserved residue(s) required for the propagation of feature annotation.</text>
</comment>
<evidence type="ECO:0000259" key="16">
    <source>
        <dbReference type="Pfam" id="PF02875"/>
    </source>
</evidence>
<keyword evidence="2 13" id="KW-0132">Cell division</keyword>
<feature type="binding site" evidence="13">
    <location>
        <position position="32"/>
    </location>
    <ligand>
        <name>UDP-N-acetyl-alpha-D-muramoyl-L-alanyl-D-glutamate</name>
        <dbReference type="ChEBI" id="CHEBI:83900"/>
    </ligand>
</feature>
<feature type="binding site" evidence="13">
    <location>
        <position position="34"/>
    </location>
    <ligand>
        <name>UDP-N-acetyl-alpha-D-muramoyl-L-alanyl-D-glutamate</name>
        <dbReference type="ChEBI" id="CHEBI:83900"/>
    </ligand>
</feature>
<evidence type="ECO:0000256" key="3">
    <source>
        <dbReference type="ARBA" id="ARBA00022960"/>
    </source>
</evidence>
<feature type="short sequence motif" description="Meso-diaminopimelate recognition motif" evidence="13">
    <location>
        <begin position="412"/>
        <end position="415"/>
    </location>
</feature>
<evidence type="ECO:0000256" key="8">
    <source>
        <dbReference type="ARBA" id="ARBA00066633"/>
    </source>
</evidence>
<evidence type="ECO:0000256" key="6">
    <source>
        <dbReference type="ARBA" id="ARBA00023316"/>
    </source>
</evidence>
<gene>
    <name evidence="13 18" type="primary">murE</name>
    <name evidence="18" type="ORF">LNL84_03660</name>
</gene>
<dbReference type="GO" id="GO:0071555">
    <property type="term" value="P:cell wall organization"/>
    <property type="evidence" value="ECO:0007669"/>
    <property type="project" value="UniProtKB-KW"/>
</dbReference>
<dbReference type="Gene3D" id="3.40.1190.10">
    <property type="entry name" value="Mur-like, catalytic domain"/>
    <property type="match status" value="1"/>
</dbReference>
<dbReference type="SUPFAM" id="SSF53623">
    <property type="entry name" value="MurD-like peptide ligases, catalytic domain"/>
    <property type="match status" value="1"/>
</dbReference>
<dbReference type="Pfam" id="PF08245">
    <property type="entry name" value="Mur_ligase_M"/>
    <property type="match status" value="1"/>
</dbReference>